<feature type="binding site" evidence="9">
    <location>
        <position position="595"/>
    </location>
    <ligand>
        <name>AMP</name>
        <dbReference type="ChEBI" id="CHEBI:456215"/>
    </ligand>
</feature>
<dbReference type="InterPro" id="IPR023088">
    <property type="entry name" value="PDEase"/>
</dbReference>
<evidence type="ECO:0000256" key="13">
    <source>
        <dbReference type="RuleBase" id="RU363067"/>
    </source>
</evidence>
<keyword evidence="2" id="KW-0140">cGMP</keyword>
<evidence type="ECO:0000256" key="8">
    <source>
        <dbReference type="PIRSR" id="PIRSR623088-1"/>
    </source>
</evidence>
<dbReference type="GO" id="GO:0003723">
    <property type="term" value="F:RNA binding"/>
    <property type="evidence" value="ECO:0007669"/>
    <property type="project" value="UniProtKB-UniRule"/>
</dbReference>
<feature type="repeat" description="ANK" evidence="11">
    <location>
        <begin position="2279"/>
        <end position="2311"/>
    </location>
</feature>
<keyword evidence="4" id="KW-0677">Repeat</keyword>
<feature type="compositionally biased region" description="Low complexity" evidence="14">
    <location>
        <begin position="79"/>
        <end position="92"/>
    </location>
</feature>
<dbReference type="CDD" id="cd00077">
    <property type="entry name" value="HDc"/>
    <property type="match status" value="1"/>
</dbReference>
<feature type="binding site" evidence="9">
    <location>
        <position position="756"/>
    </location>
    <ligand>
        <name>AMP</name>
        <dbReference type="ChEBI" id="CHEBI:456215"/>
    </ligand>
</feature>
<feature type="repeat" description="ANK" evidence="11">
    <location>
        <begin position="2210"/>
        <end position="2242"/>
    </location>
</feature>
<feature type="domain" description="PDEase" evidence="15">
    <location>
        <begin position="476"/>
        <end position="799"/>
    </location>
</feature>
<dbReference type="Gene3D" id="3.30.1370.10">
    <property type="entry name" value="K Homology domain, type 1"/>
    <property type="match status" value="1"/>
</dbReference>
<dbReference type="InterPro" id="IPR023174">
    <property type="entry name" value="PDEase_CS"/>
</dbReference>
<evidence type="ECO:0000256" key="5">
    <source>
        <dbReference type="ARBA" id="ARBA00022801"/>
    </source>
</evidence>
<feature type="repeat" description="ANK" evidence="11">
    <location>
        <begin position="2380"/>
        <end position="2412"/>
    </location>
</feature>
<feature type="repeat" description="ANK" evidence="11">
    <location>
        <begin position="1170"/>
        <end position="1202"/>
    </location>
</feature>
<keyword evidence="3 10" id="KW-0479">Metal-binding</keyword>
<dbReference type="FunFam" id="1.25.40.20:FF:000046">
    <property type="entry name" value="Ankyrin repeat and KH domain-containing protein 1"/>
    <property type="match status" value="1"/>
</dbReference>
<dbReference type="GO" id="GO:0045087">
    <property type="term" value="P:innate immune response"/>
    <property type="evidence" value="ECO:0007669"/>
    <property type="project" value="TreeGrafter"/>
</dbReference>
<dbReference type="FunFam" id="1.25.40.20:FF:000216">
    <property type="entry name" value="Ankyrin repeat and KH domain-containing 1"/>
    <property type="match status" value="1"/>
</dbReference>
<evidence type="ECO:0000256" key="7">
    <source>
        <dbReference type="ARBA" id="ARBA00023054"/>
    </source>
</evidence>
<dbReference type="GO" id="GO:0005737">
    <property type="term" value="C:cytoplasm"/>
    <property type="evidence" value="ECO:0007669"/>
    <property type="project" value="TreeGrafter"/>
</dbReference>
<evidence type="ECO:0000256" key="1">
    <source>
        <dbReference type="ARBA" id="ARBA00007648"/>
    </source>
</evidence>
<dbReference type="Pfam" id="PF00023">
    <property type="entry name" value="Ank"/>
    <property type="match status" value="1"/>
</dbReference>
<dbReference type="PROSITE" id="PS51845">
    <property type="entry name" value="PDEASE_I_2"/>
    <property type="match status" value="1"/>
</dbReference>
<dbReference type="InterPro" id="IPR036770">
    <property type="entry name" value="Ankyrin_rpt-contain_sf"/>
</dbReference>
<dbReference type="InterPro" id="IPR002073">
    <property type="entry name" value="PDEase_catalytic_dom"/>
</dbReference>
<feature type="repeat" description="ANK" evidence="11">
    <location>
        <begin position="1267"/>
        <end position="1299"/>
    </location>
</feature>
<dbReference type="GO" id="GO:0010468">
    <property type="term" value="P:regulation of gene expression"/>
    <property type="evidence" value="ECO:0007669"/>
    <property type="project" value="UniProtKB-ARBA"/>
</dbReference>
<dbReference type="PROSITE" id="PS50297">
    <property type="entry name" value="ANK_REP_REGION"/>
    <property type="match status" value="18"/>
</dbReference>
<feature type="compositionally biased region" description="Low complexity" evidence="14">
    <location>
        <begin position="3044"/>
        <end position="3053"/>
    </location>
</feature>
<organism evidence="16">
    <name type="scientific">Timema douglasi</name>
    <name type="common">Walking stick</name>
    <dbReference type="NCBI Taxonomy" id="61478"/>
    <lineage>
        <taxon>Eukaryota</taxon>
        <taxon>Metazoa</taxon>
        <taxon>Ecdysozoa</taxon>
        <taxon>Arthropoda</taxon>
        <taxon>Hexapoda</taxon>
        <taxon>Insecta</taxon>
        <taxon>Pterygota</taxon>
        <taxon>Neoptera</taxon>
        <taxon>Polyneoptera</taxon>
        <taxon>Phasmatodea</taxon>
        <taxon>Timematodea</taxon>
        <taxon>Timematoidea</taxon>
        <taxon>Timematidae</taxon>
        <taxon>Timema</taxon>
    </lineage>
</organism>
<evidence type="ECO:0000256" key="4">
    <source>
        <dbReference type="ARBA" id="ARBA00022737"/>
    </source>
</evidence>
<dbReference type="SMART" id="SM00065">
    <property type="entry name" value="GAF"/>
    <property type="match status" value="1"/>
</dbReference>
<dbReference type="SMART" id="SM00322">
    <property type="entry name" value="KH"/>
    <property type="match status" value="1"/>
</dbReference>
<feature type="repeat" description="ANK" evidence="11">
    <location>
        <begin position="2177"/>
        <end position="2209"/>
    </location>
</feature>
<dbReference type="CDD" id="cd22404">
    <property type="entry name" value="KH-I_MASK"/>
    <property type="match status" value="1"/>
</dbReference>
<dbReference type="Pfam" id="PF01590">
    <property type="entry name" value="GAF"/>
    <property type="match status" value="1"/>
</dbReference>
<feature type="compositionally biased region" description="Low complexity" evidence="14">
    <location>
        <begin position="3360"/>
        <end position="3375"/>
    </location>
</feature>
<dbReference type="GO" id="GO:0004114">
    <property type="term" value="F:3',5'-cyclic-nucleotide phosphodiesterase activity"/>
    <property type="evidence" value="ECO:0007669"/>
    <property type="project" value="InterPro"/>
</dbReference>
<protein>
    <recommendedName>
        <fullName evidence="13">Phosphodiesterase</fullName>
        <ecNumber evidence="13">3.1.4.-</ecNumber>
    </recommendedName>
</protein>
<dbReference type="InterPro" id="IPR029016">
    <property type="entry name" value="GAF-like_dom_sf"/>
</dbReference>
<gene>
    <name evidence="16" type="ORF">TDIB3V08_LOCUS1890</name>
</gene>
<dbReference type="PROSITE" id="PS50084">
    <property type="entry name" value="KH_TYPE_1"/>
    <property type="match status" value="1"/>
</dbReference>
<dbReference type="PROSITE" id="PS50088">
    <property type="entry name" value="ANK_REPEAT"/>
    <property type="match status" value="19"/>
</dbReference>
<feature type="binding site" evidence="10">
    <location>
        <position position="705"/>
    </location>
    <ligand>
        <name>Zn(2+)</name>
        <dbReference type="ChEBI" id="CHEBI:29105"/>
        <label>1</label>
    </ligand>
</feature>
<feature type="repeat" description="ANK" evidence="11">
    <location>
        <begin position="1070"/>
        <end position="1102"/>
    </location>
</feature>
<feature type="repeat" description="ANK" evidence="11">
    <location>
        <begin position="1104"/>
        <end position="1136"/>
    </location>
</feature>
<feature type="compositionally biased region" description="Low complexity" evidence="14">
    <location>
        <begin position="3139"/>
        <end position="3150"/>
    </location>
</feature>
<dbReference type="FunFam" id="1.25.40.20:FF:000028">
    <property type="entry name" value="ankyrin repeat domain-containing protein 17 isoform X1"/>
    <property type="match status" value="1"/>
</dbReference>
<evidence type="ECO:0000256" key="14">
    <source>
        <dbReference type="SAM" id="MobiDB-lite"/>
    </source>
</evidence>
<feature type="repeat" description="ANK" evidence="11">
    <location>
        <begin position="1004"/>
        <end position="1036"/>
    </location>
</feature>
<dbReference type="PRINTS" id="PR01415">
    <property type="entry name" value="ANKYRIN"/>
</dbReference>
<sequence>MKSNHVGKVDVNLKEVMRVSGTLKLTLIPFLSVLANIAPSVPRRQQATILKLKMQNVAQGSTSDSQKLDKVNVLHDIGKSSTPISSNSSPTKSETETYSELQPRFMTDSSESEEDDVSELHDNDPADILNLCSSLHTKSGPQVQIKINNYLKAKTGSFVTFIIPLLKESEEAVVQVIGENVLDHELRFPFVDDSIQLAVKRRRSFKGSTKDLYTDLQNMLKTVINPLPDRYLNVPVPHPSQDIIALLVCLVDYDEIDNAEYMCTNLVQDCFRYCFGTVINSLAFEEEKRLKLQCQSLLLVARRLFSHLGHLPELLKEIMVEARRLTNAERCSLFLLDPDHQELVAKVFDGKDGKDEIRIQKDQGIAGYVVASGKLLNIRDAYKHPLFFKGMDEVTGFRTRNILCFPIRDEETVIGVAQLCNKIGGFHFDVFDEEVAEAFSIYCGISIMHSLVYKKIQDAQARSKLSNELMMYHMKVNDDDLKKVLFCDKSHKHPHFEDFDFSPRVLPIKEVSCYACKMFEDLNMITTFHIKKHTLARFLLFAKKSYRETPYHNWMHAFSVAHFSYLLLKNLKLIELGYLTSLEGLTLMVACICHDLDHRGTTNSFQMQSGTTLASLYSSEGSVMERHHLAQAICILNTEGCNIFDGLSQNDYTHSLDLLKEMILATDLAHHFKIFPEQQKLVDSYQKDDPNHKRLFIALLMTCCDLSDQTKSWKVTKNIALLIYKEFFSQGDLEKSMGSRPLDMMDRDKANIPQLQIQFLSDIIIPLFDTMKGIFPESACLVEAARFNRDCWGRAVDLFANNWPEELSSLEILTDPELERQVESFVIDQAESDEEGRLESSKFLLSPEDAEHSVDPETQARLEALLEAAGIGKLSTADGKHLADPEVLRRLTSSVSCALDEAAAALTRMRSDNPRPQPETRSLVEACTDGDVPTVRKLLTEGRSVHETTEEGESLLSLACSAGYYELAQAHLAEYEHRRHDFGIYPALVLLAMHANVEDRGIKEDCTPLMEAASAGHVDIVRLLIMHGADVNAQSSTGNTPLMYACAGGHEDVVRTLLDAGANVEDHNENGHTPLMEAASAGHVGVSKILLDHGAGINTHSNEFKESALTLACYKGHLEMVRFLLEAGADQEHKTDEMHTALMEASMDGHVEVARLLLDSGAQVNMPTDSFESPLTLAACGGHVDLAMLLIERGANIEEVNDEGYTPLMEAAREGHEEMVALLLSQGANINAQTEETQETALTLACCGGFTDVADFLIKAGADLELGASTPLMEASQEGHIDLVRYLLESNADVHAQTQTGDTALTYACENGGDEHESEGGRTPLMKACRAGHLCTVQFLISKHADVNRQTTNNDHTPLSLACAGGHLAVVELLLAQSADPFHKLKSRNCNYTNLVLQDNSTMLIEAAKGGHTSVVQLLLDYPHSIMMTTPHPQPQSSTGLHEVPDAVRVLPQEDLQVGSSATATTTSSNTATSTAQKTLLRPDRLTADALGENNLTSAEVQQVRNPPLGDGAGGNVLSSTQLPTCRVVKIDGSIQDKGSTQDTTDSKGEKVEFQQKRCREEQILQKQHIFEELQSDCTQLQKLVVDDHLDVVKHLIKHSSEVSRSDNGMGVECDMPLKPTSQQLLQDVPPQLGVLGATGVPGVTVSTATLVPGVQPLGLNIEIASQGMVLNSAMAGALFHQGPNNTISVHNAFYTGKNQTQISLQQQAPPSLQQQAQTLLTLSSATVKDLTPVNIVVGTPVISTVYPPLPPTTQQQQTISASADVVQGKLDGSDLSGILSDQSLCQLFPVGGDDGLSLEAADKLLERADTPELDFEEAMEEVAQTLAAANRNELKLSLPSLREQRNAEAYAAGVHDALASMQEDLARVEYIAVPTNGTTPLPAALQVQHAGGLQLQYQQYQLATGLQVAPNGVQLQTGGTLEVAGGIQITGAPGATQILNPRNLGGLQTVTGAPFQPLLLQAPQIAFPGCAATPSEPSSAPAPAQAIAAPTTQYVQPTCSTHQVQVATQTATEKKIISAQTTPSGGGKGKKVRYPVQARQESKAVAPASFPALSPQQQQQNNYQIDPNTAVTAGVAGVAQFPTGHPCPATQCQQASFSCMDVDSETDSNHDTALTLACAGGHEELVELLLSRGADIEHRDKKGFTPLILAATAGHEKVVEILLNHGADIEAQSERTKDTPLSLACSGGRYEVVELLLTRGANKEHRNVSDYTPLSLAASGGYVNIIKLLLAHGAEINSRTGSKLGISPLMLAAMNGHTAAVKLLLDMGSDINAQIETNRNTALTLACFQGRHEVVSLLLDRKANVEHRAKTGLTPLMEAASGGYVEVGRVLLDKGADVNAPPVPSSRDTALTIAADKGHCRFVELLLSRGAQVEVKNKKGNSPLWLAANGGHLNVVELLYNAHADIDSQDNRKVSCLMAAFRKGHMKVVKWMVNHVTQFPSDQEMTRYISTVSDKELLEKCQECVKIIRVAKDHQAAKANKNATILLEELDMEKTREESKKAAAARRRERKKKKKLEKKEEKRKLHEENKKNEVLYQETEQTGKKSDDEEMERVEESEREGSEARCGNTSPTTVDSPVRSGGDALDKEEGDSGIDANSQGSCSSNDVKSKEKRKDKKKKKSCPVSSCSVVVGNCTTSSSSSSKIEDKENLPLVACLPEAATSRSLTVLSKVKEPTLAPPVESNDKPERRIRDLDTPISSSLYSNSQILASEGGGKSGGNRGLMGLDRKLKGQLVFEASRPQHPAEREDFEATGNETYIPAPKGKKSYMNHYCDDGMSSAISAVGKNSMISSTSPKQGGKREEGWKEVVRKFMNSPFRSKKVSVPLNAISRVIGRGGSNINAIRGTTGAHIEVEKQSKGQGERIITIKGSADATRQAHNLIAALIKDPDLDVQQLLPKPARVTLVSTSAWDKTSNSSKSKSKSCSISQVPMSLLGAGPAALLSKSLATGGPMPLIPTMRSASTSKLGGSFPTPVTRGTAPRLVAQAEKRAAAAAAAHLAAVANTKTTMSYTSAIMTSGRGTTKVVGPSTSQTFAAKLTETVPLTSSTTVLPSSHAKPTRMQVTAQHPLPSTPQVSPPQHHHSTATTTSSSSTVGSPKHIRPLPAASAPPSIPGQYQMTPSKAPFTNSSPALLSAPGRSTTPQQQDSVTQQVVTNTPQEYSLFNDTFTKQSMWGRENENNQKGMNFASVAATGANTGPGQGVSNAKFECVPPPQADAAKAPGYRGTAVCSPVSSKTSSNSTTPPSSYQGSNVYSEPGPGTAIAKPLLQPAVARPVSTGSLEGGVGQPSSSHIDSMTFTGRSVYPQAVGEMQPARSVMVSQASLDLYNSQSSSSGGGGYVPENSTASLLKMVQNSGGNVDTQQGQSQQQQQQQQQQQMMYHHQHHPLNFSQSQSSAPTNTTVTMSRLNPRAPDFSLHLANKTQQQQQQQQAPSMFNQAPGYHPRANMMPPSLPSSMSQQQNSNSAIGATFSFPMTKSSLGHYHPQNLPPNSNPAPNNGQRWPLYPQAYHHANHPPDILSYPGNVGTISQLATLANLAQQQPVDLLGLENGAQGGGGNSPVMSPSSPANTNPVGAVGEPSGHKMEDRKIAPIGMERANWKQFNATAGSGAPITDWMLGAGEPKLAAVSSWTGMTHAMDRHQMYPPRPNYGRLPPTDDLPHLMDASFQASHQPRQPTLLPQRQCCSCGSPVQLSLLDAPCTTTHTPLQHGGRHGGPRQHEAGASSQLGHGQDGRFGQATWLGS</sequence>
<accession>A0A7R8VBV0</accession>
<dbReference type="PRINTS" id="PR00387">
    <property type="entry name" value="PDIESTERASE1"/>
</dbReference>
<feature type="region of interest" description="Disordered" evidence="14">
    <location>
        <begin position="3638"/>
        <end position="3658"/>
    </location>
</feature>
<feature type="binding site" evidence="10">
    <location>
        <position position="595"/>
    </location>
    <ligand>
        <name>Zn(2+)</name>
        <dbReference type="ChEBI" id="CHEBI:29105"/>
        <label>2</label>
    </ligand>
</feature>
<name>A0A7R8VBV0_TIMDO</name>
<feature type="repeat" description="ANK" evidence="11">
    <location>
        <begin position="1037"/>
        <end position="1069"/>
    </location>
</feature>
<evidence type="ECO:0000313" key="16">
    <source>
        <dbReference type="EMBL" id="CAD7195506.1"/>
    </source>
</evidence>
<dbReference type="Pfam" id="PF00233">
    <property type="entry name" value="PDEase_I"/>
    <property type="match status" value="1"/>
</dbReference>
<feature type="compositionally biased region" description="Basic residues" evidence="14">
    <location>
        <begin position="2611"/>
        <end position="2622"/>
    </location>
</feature>
<keyword evidence="7" id="KW-0175">Coiled coil</keyword>
<feature type="repeat" description="ANK" evidence="11">
    <location>
        <begin position="2312"/>
        <end position="2344"/>
    </location>
</feature>
<dbReference type="EMBL" id="OA564771">
    <property type="protein sequence ID" value="CAD7195506.1"/>
    <property type="molecule type" value="Genomic_DNA"/>
</dbReference>
<feature type="region of interest" description="Disordered" evidence="14">
    <location>
        <begin position="79"/>
        <end position="122"/>
    </location>
</feature>
<evidence type="ECO:0000256" key="3">
    <source>
        <dbReference type="ARBA" id="ARBA00022723"/>
    </source>
</evidence>
<dbReference type="SUPFAM" id="SSF109604">
    <property type="entry name" value="HD-domain/PDEase-like"/>
    <property type="match status" value="1"/>
</dbReference>
<keyword evidence="6 11" id="KW-0040">ANK repeat</keyword>
<evidence type="ECO:0000256" key="6">
    <source>
        <dbReference type="ARBA" id="ARBA00023043"/>
    </source>
</evidence>
<feature type="repeat" description="ANK" evidence="11">
    <location>
        <begin position="2143"/>
        <end position="2175"/>
    </location>
</feature>
<comment type="similarity">
    <text evidence="1 13">Belongs to the cyclic nucleotide phosphodiesterase family.</text>
</comment>
<feature type="region of interest" description="Disordered" evidence="14">
    <location>
        <begin position="3700"/>
        <end position="3739"/>
    </location>
</feature>
<feature type="region of interest" description="Disordered" evidence="14">
    <location>
        <begin position="3546"/>
        <end position="3580"/>
    </location>
</feature>
<feature type="repeat" description="ANK" evidence="11">
    <location>
        <begin position="1320"/>
        <end position="1352"/>
    </location>
</feature>
<dbReference type="SMART" id="SM00471">
    <property type="entry name" value="HDc"/>
    <property type="match status" value="1"/>
</dbReference>
<feature type="binding site" evidence="10">
    <location>
        <position position="595"/>
    </location>
    <ligand>
        <name>Zn(2+)</name>
        <dbReference type="ChEBI" id="CHEBI:29105"/>
        <label>1</label>
    </ligand>
</feature>
<feature type="repeat" description="ANK" evidence="11">
    <location>
        <begin position="2347"/>
        <end position="2379"/>
    </location>
</feature>
<evidence type="ECO:0000256" key="2">
    <source>
        <dbReference type="ARBA" id="ARBA00022535"/>
    </source>
</evidence>
<dbReference type="Gene3D" id="1.10.1300.10">
    <property type="entry name" value="3'5'-cyclic nucleotide phosphodiesterase, catalytic domain"/>
    <property type="match status" value="1"/>
</dbReference>
<dbReference type="Gene3D" id="1.25.40.20">
    <property type="entry name" value="Ankyrin repeat-containing domain"/>
    <property type="match status" value="7"/>
</dbReference>
<dbReference type="SUPFAM" id="SSF54791">
    <property type="entry name" value="Eukaryotic type KH-domain (KH-domain type I)"/>
    <property type="match status" value="1"/>
</dbReference>
<feature type="compositionally biased region" description="Basic residues" evidence="14">
    <location>
        <begin position="2504"/>
        <end position="2517"/>
    </location>
</feature>
<feature type="repeat" description="ANK" evidence="11">
    <location>
        <begin position="1203"/>
        <end position="1235"/>
    </location>
</feature>
<dbReference type="SUPFAM" id="SSF48403">
    <property type="entry name" value="Ankyrin repeat"/>
    <property type="match status" value="3"/>
</dbReference>
<dbReference type="FunFam" id="1.10.1300.10:FF:000003">
    <property type="entry name" value="Phosphodiesterase"/>
    <property type="match status" value="1"/>
</dbReference>
<evidence type="ECO:0000256" key="9">
    <source>
        <dbReference type="PIRSR" id="PIRSR623088-2"/>
    </source>
</evidence>
<feature type="compositionally biased region" description="Basic and acidic residues" evidence="14">
    <location>
        <begin position="2555"/>
        <end position="2564"/>
    </location>
</feature>
<evidence type="ECO:0000259" key="15">
    <source>
        <dbReference type="PROSITE" id="PS51845"/>
    </source>
</evidence>
<feature type="compositionally biased region" description="Low complexity" evidence="14">
    <location>
        <begin position="3229"/>
        <end position="3245"/>
    </location>
</feature>
<feature type="compositionally biased region" description="Polar residues" evidence="14">
    <location>
        <begin position="2596"/>
        <end position="2606"/>
    </location>
</feature>
<feature type="compositionally biased region" description="Low complexity" evidence="14">
    <location>
        <begin position="1460"/>
        <end position="1476"/>
    </location>
</feature>
<dbReference type="InterPro" id="IPR004087">
    <property type="entry name" value="KH_dom"/>
</dbReference>
<dbReference type="InterPro" id="IPR047373">
    <property type="entry name" value="KH-I_MASK"/>
</dbReference>
<feature type="repeat" description="ANK" evidence="11">
    <location>
        <begin position="2245"/>
        <end position="2277"/>
    </location>
</feature>
<feature type="compositionally biased region" description="Polar residues" evidence="14">
    <location>
        <begin position="3113"/>
        <end position="3130"/>
    </location>
</feature>
<feature type="compositionally biased region" description="Low complexity" evidence="14">
    <location>
        <begin position="2623"/>
        <end position="2643"/>
    </location>
</feature>
<keyword evidence="12" id="KW-0694">RNA-binding</keyword>
<dbReference type="PANTHER" id="PTHR23206:SF8">
    <property type="entry name" value="ANKYRIN REPEAT AND KH DOMAIN-CONTAINING 1"/>
    <property type="match status" value="1"/>
</dbReference>
<dbReference type="InterPro" id="IPR003607">
    <property type="entry name" value="HD/PDEase_dom"/>
</dbReference>
<dbReference type="SMART" id="SM00248">
    <property type="entry name" value="ANK"/>
    <property type="match status" value="23"/>
</dbReference>
<dbReference type="FunFam" id="3.30.450.40:FF:000007">
    <property type="entry name" value="Phosphodiesterase"/>
    <property type="match status" value="1"/>
</dbReference>
<feature type="region of interest" description="Disordered" evidence="14">
    <location>
        <begin position="1458"/>
        <end position="1483"/>
    </location>
</feature>
<feature type="region of interest" description="Disordered" evidence="14">
    <location>
        <begin position="3353"/>
        <end position="3380"/>
    </location>
</feature>
<dbReference type="FunFam" id="1.25.40.20:FF:000041">
    <property type="entry name" value="ankyrin repeat and KH domain-containing protein 1 isoform X1"/>
    <property type="match status" value="1"/>
</dbReference>
<reference evidence="16" key="1">
    <citation type="submission" date="2020-11" db="EMBL/GenBank/DDBJ databases">
        <authorList>
            <person name="Tran Van P."/>
        </authorList>
    </citation>
    <scope>NUCLEOTIDE SEQUENCE</scope>
</reference>
<dbReference type="PROSITE" id="PS00126">
    <property type="entry name" value="PDEASE_I_1"/>
    <property type="match status" value="1"/>
</dbReference>
<dbReference type="GO" id="GO:0046872">
    <property type="term" value="F:metal ion binding"/>
    <property type="evidence" value="ECO:0007669"/>
    <property type="project" value="UniProtKB-KW"/>
</dbReference>
<dbReference type="InterPro" id="IPR004088">
    <property type="entry name" value="KH_dom_type_1"/>
</dbReference>
<feature type="region of interest" description="Disordered" evidence="14">
    <location>
        <begin position="2494"/>
        <end position="2649"/>
    </location>
</feature>
<dbReference type="FunFam" id="1.25.40.20:FF:000012">
    <property type="entry name" value="ankyrin repeat domain-containing protein 17 isoform X1"/>
    <property type="match status" value="1"/>
</dbReference>
<feature type="binding site" evidence="9">
    <location>
        <position position="705"/>
    </location>
    <ligand>
        <name>AMP</name>
        <dbReference type="ChEBI" id="CHEBI:456215"/>
    </ligand>
</feature>
<evidence type="ECO:0000256" key="11">
    <source>
        <dbReference type="PROSITE-ProRule" id="PRU00023"/>
    </source>
</evidence>
<evidence type="ECO:0000256" key="12">
    <source>
        <dbReference type="PROSITE-ProRule" id="PRU00117"/>
    </source>
</evidence>
<dbReference type="InterPro" id="IPR036971">
    <property type="entry name" value="PDEase_catalytic_dom_sf"/>
</dbReference>
<feature type="binding site" evidence="10">
    <location>
        <position position="556"/>
    </location>
    <ligand>
        <name>Zn(2+)</name>
        <dbReference type="ChEBI" id="CHEBI:29105"/>
        <label>1</label>
    </ligand>
</feature>
<dbReference type="Pfam" id="PF00013">
    <property type="entry name" value="KH_1"/>
    <property type="match status" value="1"/>
</dbReference>
<comment type="cofactor">
    <cofactor evidence="13">
        <name>a divalent metal cation</name>
        <dbReference type="ChEBI" id="CHEBI:60240"/>
    </cofactor>
    <text evidence="13">Binds 2 divalent metal cations per subunit. Site 1 may preferentially bind zinc ions, while site 2 has a preference for magnesium and/or manganese ions.</text>
</comment>
<feature type="compositionally biased region" description="Basic and acidic residues" evidence="14">
    <location>
        <begin position="2518"/>
        <end position="2534"/>
    </location>
</feature>
<dbReference type="InterPro" id="IPR051631">
    <property type="entry name" value="Ankyrin-KH/SAM_domain"/>
</dbReference>
<feature type="binding site" evidence="9">
    <location>
        <begin position="552"/>
        <end position="556"/>
    </location>
    <ligand>
        <name>AMP</name>
        <dbReference type="ChEBI" id="CHEBI:456215"/>
    </ligand>
</feature>
<evidence type="ECO:0000256" key="10">
    <source>
        <dbReference type="PIRSR" id="PIRSR623088-3"/>
    </source>
</evidence>
<feature type="compositionally biased region" description="Low complexity" evidence="14">
    <location>
        <begin position="3083"/>
        <end position="3092"/>
    </location>
</feature>
<feature type="compositionally biased region" description="Polar residues" evidence="14">
    <location>
        <begin position="3557"/>
        <end position="3569"/>
    </location>
</feature>
<proteinExistence type="inferred from homology"/>
<feature type="region of interest" description="Disordered" evidence="14">
    <location>
        <begin position="3215"/>
        <end position="3260"/>
    </location>
</feature>
<dbReference type="InterPro" id="IPR036612">
    <property type="entry name" value="KH_dom_type_1_sf"/>
</dbReference>
<dbReference type="GO" id="GO:0007165">
    <property type="term" value="P:signal transduction"/>
    <property type="evidence" value="ECO:0007669"/>
    <property type="project" value="InterPro"/>
</dbReference>
<feature type="region of interest" description="Disordered" evidence="14">
    <location>
        <begin position="3044"/>
        <end position="3150"/>
    </location>
</feature>
<feature type="repeat" description="ANK" evidence="11">
    <location>
        <begin position="1137"/>
        <end position="1169"/>
    </location>
</feature>
<dbReference type="Pfam" id="PF12796">
    <property type="entry name" value="Ank_2"/>
    <property type="match status" value="8"/>
</dbReference>
<feature type="binding site" evidence="10">
    <location>
        <position position="594"/>
    </location>
    <ligand>
        <name>Zn(2+)</name>
        <dbReference type="ChEBI" id="CHEBI:29105"/>
        <label>1</label>
    </ligand>
</feature>
<feature type="repeat" description="ANK" evidence="11">
    <location>
        <begin position="2110"/>
        <end position="2142"/>
    </location>
</feature>
<feature type="active site" description="Proton donor" evidence="8">
    <location>
        <position position="552"/>
    </location>
</feature>
<dbReference type="InterPro" id="IPR003018">
    <property type="entry name" value="GAF"/>
</dbReference>
<dbReference type="Gene3D" id="3.30.450.40">
    <property type="match status" value="1"/>
</dbReference>
<feature type="repeat" description="ANK" evidence="11">
    <location>
        <begin position="1354"/>
        <end position="1380"/>
    </location>
</feature>
<dbReference type="SUPFAM" id="SSF55781">
    <property type="entry name" value="GAF domain-like"/>
    <property type="match status" value="1"/>
</dbReference>
<keyword evidence="5 13" id="KW-0378">Hydrolase</keyword>
<dbReference type="EC" id="3.1.4.-" evidence="13"/>
<dbReference type="PANTHER" id="PTHR23206">
    <property type="entry name" value="MASK PROTEIN"/>
    <property type="match status" value="1"/>
</dbReference>
<dbReference type="InterPro" id="IPR002110">
    <property type="entry name" value="Ankyrin_rpt"/>
</dbReference>